<dbReference type="PANTHER" id="PTHR38792:SF3">
    <property type="entry name" value="BNR_ASP-BOX REPEAT DOMAIN PROTEIN (AFU_ORTHOLOGUE AFUA_7G06430)-RELATED"/>
    <property type="match status" value="1"/>
</dbReference>
<accession>A0A368VZK7</accession>
<dbReference type="InterPro" id="IPR036278">
    <property type="entry name" value="Sialidase_sf"/>
</dbReference>
<feature type="chain" id="PRO_5017041619" evidence="1">
    <location>
        <begin position="27"/>
        <end position="692"/>
    </location>
</feature>
<proteinExistence type="predicted"/>
<dbReference type="AlphaFoldDB" id="A0A368VZK7"/>
<dbReference type="PANTHER" id="PTHR38792">
    <property type="entry name" value="BNR/ASP-BOX REPEAT DOMAIN PROTEIN (AFU_ORTHOLOGUE AFUA_7G06430)-RELATED"/>
    <property type="match status" value="1"/>
</dbReference>
<evidence type="ECO:0000313" key="3">
    <source>
        <dbReference type="EMBL" id="RCW47491.1"/>
    </source>
</evidence>
<evidence type="ECO:0000259" key="2">
    <source>
        <dbReference type="Pfam" id="PF14200"/>
    </source>
</evidence>
<feature type="domain" description="Ricin B lectin" evidence="2">
    <location>
        <begin position="395"/>
        <end position="475"/>
    </location>
</feature>
<evidence type="ECO:0000313" key="4">
    <source>
        <dbReference type="Proteomes" id="UP000252415"/>
    </source>
</evidence>
<dbReference type="SUPFAM" id="SSF50939">
    <property type="entry name" value="Sialidases"/>
    <property type="match status" value="1"/>
</dbReference>
<dbReference type="Proteomes" id="UP000252415">
    <property type="component" value="Unassembled WGS sequence"/>
</dbReference>
<keyword evidence="4" id="KW-1185">Reference proteome</keyword>
<name>A0A368VZK7_9BACL</name>
<dbReference type="Gene3D" id="2.120.10.10">
    <property type="match status" value="1"/>
</dbReference>
<dbReference type="Pfam" id="PF14200">
    <property type="entry name" value="RicinB_lectin_2"/>
    <property type="match status" value="2"/>
</dbReference>
<dbReference type="SUPFAM" id="SSF50370">
    <property type="entry name" value="Ricin B-like lectins"/>
    <property type="match status" value="1"/>
</dbReference>
<sequence>MRSKKLVSISMMVVCFCLLFTSSIFAASNQVDIFIPDPNIVVDSNDVGANYPRLIQLNHSGSANGTLLATFEQSPGNTGNKPVFPIYRSTDDGKTWTHLSDIVDTQNNWGMVWQPQLFEMPQTIGNVPEGTILAAGYSVQFGSNWVHRYGKIDLYRSDDHGLTWQFMSNIAQAGDYDHPIWEPFFAIDKYGNLVCYYSDEREHELHSQKLVHQVSTDGGYTWGPVVEDVALADSSLRPGMPVVTKMGNGQYMMVYEVVGMNANPIHFRFSNDGVNWGDPLNIGTKLTSVDGVTPGSSPYVVWSPVGGPKGTLIVSGKFQVPLSSRGSDYFVNYNYGIGPWYRMQGPLTYTSNNMTGYSHSMALSPDGQSIYHINNIDLPGTNKSRITFEKTTLQVGSGYSYKLVNKNSIKPLAVSGGSMENGTNIIQWSDTYGTEQNWYLINAGDGYYGIINTKSNQAISMGSSWTGDGGNAIQWPYYSGDEQLWTLELQTNGFYKIKNKNSGRYLNVNQGSTANGAQIGQIANNESASQEWQIQFTDVLPSNTILNKIQNPSFEADQAWTASPASWTTWTNSTNASYVETVGGAHSGNWHGTHWKNTSYKAYTYQTFTGLANGTYTLRAYVKGSGGQNQAWMSAKDFGSAELTANIPTSSYYTQITIPNINVTNGQITVGFWSDASANQWINFDDVEFFKN</sequence>
<dbReference type="InterPro" id="IPR035992">
    <property type="entry name" value="Ricin_B-like_lectins"/>
</dbReference>
<dbReference type="Gene3D" id="2.60.120.260">
    <property type="entry name" value="Galactose-binding domain-like"/>
    <property type="match status" value="1"/>
</dbReference>
<protein>
    <submittedName>
        <fullName evidence="3">Ricin-type beta-trefoil lectin protein</fullName>
    </submittedName>
</protein>
<keyword evidence="1" id="KW-0732">Signal</keyword>
<keyword evidence="3" id="KW-0430">Lectin</keyword>
<feature type="domain" description="Ricin B lectin" evidence="2">
    <location>
        <begin position="482"/>
        <end position="535"/>
    </location>
</feature>
<dbReference type="EMBL" id="QPJD01000008">
    <property type="protein sequence ID" value="RCW47491.1"/>
    <property type="molecule type" value="Genomic_DNA"/>
</dbReference>
<feature type="signal peptide" evidence="1">
    <location>
        <begin position="1"/>
        <end position="26"/>
    </location>
</feature>
<evidence type="ECO:0000256" key="1">
    <source>
        <dbReference type="SAM" id="SignalP"/>
    </source>
</evidence>
<dbReference type="InterPro" id="IPR000772">
    <property type="entry name" value="Ricin_B_lectin"/>
</dbReference>
<reference evidence="3 4" key="1">
    <citation type="submission" date="2018-07" db="EMBL/GenBank/DDBJ databases">
        <title>Genomic Encyclopedia of Type Strains, Phase III (KMG-III): the genomes of soil and plant-associated and newly described type strains.</title>
        <authorList>
            <person name="Whitman W."/>
        </authorList>
    </citation>
    <scope>NUCLEOTIDE SEQUENCE [LARGE SCALE GENOMIC DNA]</scope>
    <source>
        <strain evidence="3 4">CECT 7506</strain>
    </source>
</reference>
<organism evidence="3 4">
    <name type="scientific">Paenibacillus prosopidis</name>
    <dbReference type="NCBI Taxonomy" id="630520"/>
    <lineage>
        <taxon>Bacteria</taxon>
        <taxon>Bacillati</taxon>
        <taxon>Bacillota</taxon>
        <taxon>Bacilli</taxon>
        <taxon>Bacillales</taxon>
        <taxon>Paenibacillaceae</taxon>
        <taxon>Paenibacillus</taxon>
    </lineage>
</organism>
<dbReference type="GO" id="GO:0030246">
    <property type="term" value="F:carbohydrate binding"/>
    <property type="evidence" value="ECO:0007669"/>
    <property type="project" value="UniProtKB-KW"/>
</dbReference>
<comment type="caution">
    <text evidence="3">The sequence shown here is derived from an EMBL/GenBank/DDBJ whole genome shotgun (WGS) entry which is preliminary data.</text>
</comment>
<dbReference type="Gene3D" id="2.80.10.50">
    <property type="match status" value="1"/>
</dbReference>
<gene>
    <name evidence="3" type="ORF">DFP97_108106</name>
</gene>
<dbReference type="RefSeq" id="WP_181873525.1">
    <property type="nucleotide sequence ID" value="NZ_QPJD01000008.1"/>
</dbReference>
<dbReference type="PROSITE" id="PS50231">
    <property type="entry name" value="RICIN_B_LECTIN"/>
    <property type="match status" value="1"/>
</dbReference>
<dbReference type="CDD" id="cd15482">
    <property type="entry name" value="Sialidase_non-viral"/>
    <property type="match status" value="1"/>
</dbReference>